<keyword evidence="1 6" id="KW-1277">Toxin-antitoxin system</keyword>
<evidence type="ECO:0000256" key="4">
    <source>
        <dbReference type="ARBA" id="ARBA00022695"/>
    </source>
</evidence>
<feature type="binding site" evidence="6">
    <location>
        <position position="53"/>
    </location>
    <ligand>
        <name>NAD(+)</name>
        <dbReference type="ChEBI" id="CHEBI:57540"/>
    </ligand>
</feature>
<feature type="active site" evidence="6">
    <location>
        <position position="176"/>
    </location>
</feature>
<evidence type="ECO:0000313" key="9">
    <source>
        <dbReference type="Proteomes" id="UP000721236"/>
    </source>
</evidence>
<dbReference type="Proteomes" id="UP000721236">
    <property type="component" value="Unassembled WGS sequence"/>
</dbReference>
<reference evidence="8 9" key="1">
    <citation type="submission" date="2021-08" db="EMBL/GenBank/DDBJ databases">
        <authorList>
            <person name="Peeters C."/>
        </authorList>
    </citation>
    <scope>NUCLEOTIDE SEQUENCE [LARGE SCALE GENOMIC DNA]</scope>
    <source>
        <strain evidence="8 9">LMG 21510</strain>
    </source>
</reference>
<evidence type="ECO:0000259" key="7">
    <source>
        <dbReference type="PROSITE" id="PS52018"/>
    </source>
</evidence>
<keyword evidence="9" id="KW-1185">Reference proteome</keyword>
<accession>A0ABN7ZFA7</accession>
<organism evidence="8 9">
    <name type="scientific">Cupriavidus respiraculi</name>
    <dbReference type="NCBI Taxonomy" id="195930"/>
    <lineage>
        <taxon>Bacteria</taxon>
        <taxon>Pseudomonadati</taxon>
        <taxon>Pseudomonadota</taxon>
        <taxon>Betaproteobacteria</taxon>
        <taxon>Burkholderiales</taxon>
        <taxon>Burkholderiaceae</taxon>
        <taxon>Cupriavidus</taxon>
    </lineage>
</organism>
<keyword evidence="2 6" id="KW-0328">Glycosyltransferase</keyword>
<dbReference type="EMBL" id="CAJZAH010000008">
    <property type="protein sequence ID" value="CAG9182971.1"/>
    <property type="molecule type" value="Genomic_DNA"/>
</dbReference>
<sequence length="222" mass="24422">MPTAGCSHAPIFGFKKARNAFVATNYRNRIRAIALERGVQYLGHFTQLTNLPGIVNHGLKSRLQLVADQHAAYVSAEDRLDEKYGAISVSVSRVSEALFRLKRHASGHSDWVVLVLSSAILWERDCLFCWTNAATKEIKDCRGFRGGPWAFGEMFAGSDAERGGMAASWPTDPEAEVQVLESIAPTYIVSAIVGGQKWVEPVQDLLNAIPGPQRTVEVHPFD</sequence>
<comment type="similarity">
    <text evidence="6">Belongs to the DarT ADP-ribosyltransferase family.</text>
</comment>
<evidence type="ECO:0000256" key="6">
    <source>
        <dbReference type="PROSITE-ProRule" id="PRU01362"/>
    </source>
</evidence>
<gene>
    <name evidence="8" type="ORF">LMG21510_04716</name>
</gene>
<keyword evidence="4 6" id="KW-0548">Nucleotidyltransferase</keyword>
<evidence type="ECO:0000256" key="2">
    <source>
        <dbReference type="ARBA" id="ARBA00022676"/>
    </source>
</evidence>
<comment type="caution">
    <text evidence="8">The sequence shown here is derived from an EMBL/GenBank/DDBJ whole genome shotgun (WGS) entry which is preliminary data.</text>
</comment>
<keyword evidence="5 6" id="KW-0238">DNA-binding</keyword>
<feature type="binding site" evidence="6">
    <location>
        <begin position="44"/>
        <end position="46"/>
    </location>
    <ligand>
        <name>NAD(+)</name>
        <dbReference type="ChEBI" id="CHEBI:57540"/>
    </ligand>
</feature>
<comment type="catalytic activity">
    <reaction evidence="6">
        <text>a thymidine in DNA + NAD(+) = an N-(ADP-alpha-D-ribosyl)-thymidine in DNA + nicotinamide + H(+)</text>
        <dbReference type="Rhea" id="RHEA:71651"/>
        <dbReference type="Rhea" id="RHEA-COMP:13556"/>
        <dbReference type="Rhea" id="RHEA-COMP:18051"/>
        <dbReference type="ChEBI" id="CHEBI:15378"/>
        <dbReference type="ChEBI" id="CHEBI:17154"/>
        <dbReference type="ChEBI" id="CHEBI:57540"/>
        <dbReference type="ChEBI" id="CHEBI:137386"/>
        <dbReference type="ChEBI" id="CHEBI:191199"/>
    </reaction>
</comment>
<protein>
    <recommendedName>
        <fullName evidence="7">DarT domain-containing protein</fullName>
    </recommendedName>
</protein>
<evidence type="ECO:0000313" key="8">
    <source>
        <dbReference type="EMBL" id="CAG9182971.1"/>
    </source>
</evidence>
<feature type="binding site" evidence="6">
    <location>
        <position position="79"/>
    </location>
    <ligand>
        <name>NAD(+)</name>
        <dbReference type="ChEBI" id="CHEBI:57540"/>
    </ligand>
</feature>
<dbReference type="InterPro" id="IPR029494">
    <property type="entry name" value="DarT"/>
</dbReference>
<evidence type="ECO:0000256" key="1">
    <source>
        <dbReference type="ARBA" id="ARBA00022649"/>
    </source>
</evidence>
<feature type="domain" description="DarT" evidence="7">
    <location>
        <begin position="40"/>
        <end position="222"/>
    </location>
</feature>
<name>A0ABN7ZFA7_9BURK</name>
<evidence type="ECO:0000256" key="3">
    <source>
        <dbReference type="ARBA" id="ARBA00022679"/>
    </source>
</evidence>
<dbReference type="PROSITE" id="PS52018">
    <property type="entry name" value="DART"/>
    <property type="match status" value="1"/>
</dbReference>
<comment type="caution">
    <text evidence="6">Lacks conserved residue(s) required for the propagation of feature annotation.</text>
</comment>
<dbReference type="Pfam" id="PF14487">
    <property type="entry name" value="DarT"/>
    <property type="match status" value="1"/>
</dbReference>
<proteinExistence type="inferred from homology"/>
<feature type="active site" description="Proton acceptor" evidence="6">
    <location>
        <position position="79"/>
    </location>
</feature>
<keyword evidence="3 6" id="KW-0808">Transferase</keyword>
<evidence type="ECO:0000256" key="5">
    <source>
        <dbReference type="ARBA" id="ARBA00023125"/>
    </source>
</evidence>